<evidence type="ECO:0000313" key="2">
    <source>
        <dbReference type="EMBL" id="KAK7479548.1"/>
    </source>
</evidence>
<evidence type="ECO:0000313" key="3">
    <source>
        <dbReference type="Proteomes" id="UP001519460"/>
    </source>
</evidence>
<dbReference type="InterPro" id="IPR016181">
    <property type="entry name" value="Acyl_CoA_acyltransferase"/>
</dbReference>
<gene>
    <name evidence="2" type="ORF">BaRGS_00029185</name>
</gene>
<dbReference type="PANTHER" id="PTHR47403:SF6">
    <property type="entry name" value="N-ACETYLTRANSFERASE DOMAIN-CONTAINING PROTEIN"/>
    <property type="match status" value="1"/>
</dbReference>
<dbReference type="PANTHER" id="PTHR47403">
    <property type="entry name" value="LOC100145250 PROTEIN"/>
    <property type="match status" value="1"/>
</dbReference>
<dbReference type="InterPro" id="IPR056483">
    <property type="entry name" value="Hisat_C"/>
</dbReference>
<accession>A0ABD0JYH0</accession>
<comment type="caution">
    <text evidence="2">The sequence shown here is derived from an EMBL/GenBank/DDBJ whole genome shotgun (WGS) entry which is preliminary data.</text>
</comment>
<keyword evidence="3" id="KW-1185">Reference proteome</keyword>
<sequence>MARPRSRLNSSTEASEEICVANLSDYQAVVDIDNHVCHGLDRLPGQFSSYVDGPGVQGYTYKKGERIVGFVSALLMDGGLTLGSTAGRLAPDCRGSGMYGRFKRRLLEQYDREHPETLHYTITVDNTNNKAETDTRLLAKFARVLEKATKVVKLDVEALDNMSRQKPPGTSIRELSPSDVHAMMTRDPQHLRHLFPEGRILLRPKWLPFRIMAENTELVSDHNNVFVASEEKVSSEQKDPLFPGELLTCGGYYRCKRGICYNLDMFGTGSTQQVRAHVEWHVTRLAGVAEDCNAFVYIVYPQDLTKSMDEVTAGAPFQDSNIHYEKELVLETCLHSRDRKRSSTDIRHHACWRTTHPFTAITETDGPATSPSL</sequence>
<name>A0ABD0JYH0_9CAEN</name>
<protein>
    <recommendedName>
        <fullName evidence="1">Histidine N-acetyltransferase C-terminal domain-containing protein</fullName>
    </recommendedName>
</protein>
<dbReference type="EMBL" id="JACVVK020000300">
    <property type="protein sequence ID" value="KAK7479548.1"/>
    <property type="molecule type" value="Genomic_DNA"/>
</dbReference>
<feature type="domain" description="Histidine N-acetyltransferase C-terminal" evidence="1">
    <location>
        <begin position="175"/>
        <end position="289"/>
    </location>
</feature>
<dbReference type="Proteomes" id="UP001519460">
    <property type="component" value="Unassembled WGS sequence"/>
</dbReference>
<evidence type="ECO:0000259" key="1">
    <source>
        <dbReference type="Pfam" id="PF24066"/>
    </source>
</evidence>
<organism evidence="2 3">
    <name type="scientific">Batillaria attramentaria</name>
    <dbReference type="NCBI Taxonomy" id="370345"/>
    <lineage>
        <taxon>Eukaryota</taxon>
        <taxon>Metazoa</taxon>
        <taxon>Spiralia</taxon>
        <taxon>Lophotrochozoa</taxon>
        <taxon>Mollusca</taxon>
        <taxon>Gastropoda</taxon>
        <taxon>Caenogastropoda</taxon>
        <taxon>Sorbeoconcha</taxon>
        <taxon>Cerithioidea</taxon>
        <taxon>Batillariidae</taxon>
        <taxon>Batillaria</taxon>
    </lineage>
</organism>
<dbReference type="AlphaFoldDB" id="A0ABD0JYH0"/>
<reference evidence="2 3" key="1">
    <citation type="journal article" date="2023" name="Sci. Data">
        <title>Genome assembly of the Korean intertidal mud-creeper Batillaria attramentaria.</title>
        <authorList>
            <person name="Patra A.K."/>
            <person name="Ho P.T."/>
            <person name="Jun S."/>
            <person name="Lee S.J."/>
            <person name="Kim Y."/>
            <person name="Won Y.J."/>
        </authorList>
    </citation>
    <scope>NUCLEOTIDE SEQUENCE [LARGE SCALE GENOMIC DNA]</scope>
    <source>
        <strain evidence="2">Wonlab-2016</strain>
    </source>
</reference>
<dbReference type="SUPFAM" id="SSF55729">
    <property type="entry name" value="Acyl-CoA N-acyltransferases (Nat)"/>
    <property type="match status" value="1"/>
</dbReference>
<proteinExistence type="predicted"/>
<dbReference type="Pfam" id="PF24066">
    <property type="entry name" value="Hisat_C"/>
    <property type="match status" value="1"/>
</dbReference>